<sequence length="354" mass="38679">MSKVKVAVIGCGTIANSAHIPSYMNNENVEIKYFCDIIPEKAKAAVEKYGCGKAITDYKEILKDNEIEAVSVCTPNRMHSIISCDCLRAGKNVLCEKPAARVYSEALEMQKTTAETGKILNIGVVNRFNTAVNMIKNKINAGELGNVYHIYVSFRAHRSIPGLGGAFTTKAIAGGGALIDWGVHYLDIVMYCCGDPNPVTVSGKAFCVLGKDMKNYVYEGMWAEDTKNVNGTYDVDDSVTAFIRTEGPTITLNGAWAQNIGQSETYIDFLGDKAGIRLNYGGNFTVYGTKDGKLCEETPEFTAEPMFQKEIDAFIDCVRTGKKLPSHIDKAVLTSKIMQSIYDSSDSGKEIVLK</sequence>
<dbReference type="SUPFAM" id="SSF51735">
    <property type="entry name" value="NAD(P)-binding Rossmann-fold domains"/>
    <property type="match status" value="1"/>
</dbReference>
<reference evidence="3" key="1">
    <citation type="submission" date="2019-08" db="EMBL/GenBank/DDBJ databases">
        <authorList>
            <person name="Kucharzyk K."/>
            <person name="Murdoch R.W."/>
            <person name="Higgins S."/>
            <person name="Loffler F."/>
        </authorList>
    </citation>
    <scope>NUCLEOTIDE SEQUENCE</scope>
</reference>
<dbReference type="EC" id="1.1.1.18" evidence="3"/>
<dbReference type="Pfam" id="PF22725">
    <property type="entry name" value="GFO_IDH_MocA_C3"/>
    <property type="match status" value="1"/>
</dbReference>
<name>A0A644ZA16_9ZZZZ</name>
<feature type="domain" description="GFO/IDH/MocA-like oxidoreductase" evidence="2">
    <location>
        <begin position="134"/>
        <end position="276"/>
    </location>
</feature>
<organism evidence="3">
    <name type="scientific">bioreactor metagenome</name>
    <dbReference type="NCBI Taxonomy" id="1076179"/>
    <lineage>
        <taxon>unclassified sequences</taxon>
        <taxon>metagenomes</taxon>
        <taxon>ecological metagenomes</taxon>
    </lineage>
</organism>
<keyword evidence="3" id="KW-0560">Oxidoreductase</keyword>
<proteinExistence type="predicted"/>
<dbReference type="PANTHER" id="PTHR43377">
    <property type="entry name" value="BILIVERDIN REDUCTASE A"/>
    <property type="match status" value="1"/>
</dbReference>
<dbReference type="Pfam" id="PF01408">
    <property type="entry name" value="GFO_IDH_MocA"/>
    <property type="match status" value="1"/>
</dbReference>
<dbReference type="InterPro" id="IPR051450">
    <property type="entry name" value="Gfo/Idh/MocA_Oxidoreductases"/>
</dbReference>
<dbReference type="InterPro" id="IPR036291">
    <property type="entry name" value="NAD(P)-bd_dom_sf"/>
</dbReference>
<dbReference type="Gene3D" id="3.40.50.720">
    <property type="entry name" value="NAD(P)-binding Rossmann-like Domain"/>
    <property type="match status" value="1"/>
</dbReference>
<dbReference type="Gene3D" id="3.30.360.10">
    <property type="entry name" value="Dihydrodipicolinate Reductase, domain 2"/>
    <property type="match status" value="1"/>
</dbReference>
<evidence type="ECO:0000259" key="2">
    <source>
        <dbReference type="Pfam" id="PF22725"/>
    </source>
</evidence>
<protein>
    <submittedName>
        <fullName evidence="3">Inositol 2-dehydrogenase/D-chiro-inositol 3-dehydrogenase</fullName>
        <ecNumber evidence="3">1.1.1.18</ecNumber>
    </submittedName>
</protein>
<gene>
    <name evidence="3" type="primary">iolG_59</name>
    <name evidence="3" type="ORF">SDC9_81311</name>
</gene>
<evidence type="ECO:0000313" key="3">
    <source>
        <dbReference type="EMBL" id="MPM34724.1"/>
    </source>
</evidence>
<comment type="caution">
    <text evidence="3">The sequence shown here is derived from an EMBL/GenBank/DDBJ whole genome shotgun (WGS) entry which is preliminary data.</text>
</comment>
<dbReference type="AlphaFoldDB" id="A0A644ZA16"/>
<feature type="domain" description="Gfo/Idh/MocA-like oxidoreductase N-terminal" evidence="1">
    <location>
        <begin position="4"/>
        <end position="123"/>
    </location>
</feature>
<dbReference type="SUPFAM" id="SSF55347">
    <property type="entry name" value="Glyceraldehyde-3-phosphate dehydrogenase-like, C-terminal domain"/>
    <property type="match status" value="1"/>
</dbReference>
<dbReference type="GO" id="GO:0050112">
    <property type="term" value="F:inositol 2-dehydrogenase (NAD+) activity"/>
    <property type="evidence" value="ECO:0007669"/>
    <property type="project" value="UniProtKB-EC"/>
</dbReference>
<dbReference type="PANTHER" id="PTHR43377:SF1">
    <property type="entry name" value="BILIVERDIN REDUCTASE A"/>
    <property type="match status" value="1"/>
</dbReference>
<evidence type="ECO:0000259" key="1">
    <source>
        <dbReference type="Pfam" id="PF01408"/>
    </source>
</evidence>
<accession>A0A644ZA16</accession>
<dbReference type="InterPro" id="IPR000683">
    <property type="entry name" value="Gfo/Idh/MocA-like_OxRdtase_N"/>
</dbReference>
<dbReference type="InterPro" id="IPR055170">
    <property type="entry name" value="GFO_IDH_MocA-like_dom"/>
</dbReference>
<dbReference type="GO" id="GO:0000166">
    <property type="term" value="F:nucleotide binding"/>
    <property type="evidence" value="ECO:0007669"/>
    <property type="project" value="InterPro"/>
</dbReference>
<dbReference type="EMBL" id="VSSQ01007060">
    <property type="protein sequence ID" value="MPM34724.1"/>
    <property type="molecule type" value="Genomic_DNA"/>
</dbReference>